<proteinExistence type="inferred from homology"/>
<evidence type="ECO:0000256" key="3">
    <source>
        <dbReference type="ARBA" id="ARBA00022884"/>
    </source>
</evidence>
<keyword evidence="5 7" id="KW-0687">Ribonucleoprotein</keyword>
<dbReference type="RefSeq" id="WP_089862382.1">
    <property type="nucleotide sequence ID" value="NZ_FOTI01000041.1"/>
</dbReference>
<dbReference type="PANTHER" id="PTHR11229">
    <property type="entry name" value="50S RIBOSOMAL PROTEIN L3"/>
    <property type="match status" value="1"/>
</dbReference>
<dbReference type="Gene3D" id="3.30.160.810">
    <property type="match status" value="1"/>
</dbReference>
<evidence type="ECO:0000256" key="4">
    <source>
        <dbReference type="ARBA" id="ARBA00022980"/>
    </source>
</evidence>
<comment type="subunit">
    <text evidence="7 9">Part of the 50S ribosomal subunit. Forms a cluster with proteins L14 and L19.</text>
</comment>
<dbReference type="OrthoDB" id="9806135at2"/>
<dbReference type="STRING" id="29563.SAMN02983006_02355"/>
<dbReference type="EMBL" id="FOTI01000041">
    <property type="protein sequence ID" value="SFL91645.1"/>
    <property type="molecule type" value="Genomic_DNA"/>
</dbReference>
<dbReference type="SUPFAM" id="SSF50447">
    <property type="entry name" value="Translation proteins"/>
    <property type="match status" value="1"/>
</dbReference>
<name>A0A1I4LKY5_9FIRM</name>
<protein>
    <recommendedName>
        <fullName evidence="6 7">Large ribosomal subunit protein uL3</fullName>
    </recommendedName>
</protein>
<dbReference type="GO" id="GO:0006412">
    <property type="term" value="P:translation"/>
    <property type="evidence" value="ECO:0007669"/>
    <property type="project" value="UniProtKB-UniRule"/>
</dbReference>
<dbReference type="GO" id="GO:0022625">
    <property type="term" value="C:cytosolic large ribosomal subunit"/>
    <property type="evidence" value="ECO:0007669"/>
    <property type="project" value="TreeGrafter"/>
</dbReference>
<evidence type="ECO:0000256" key="6">
    <source>
        <dbReference type="ARBA" id="ARBA00035243"/>
    </source>
</evidence>
<dbReference type="FunFam" id="2.40.30.10:FF:000004">
    <property type="entry name" value="50S ribosomal protein L3"/>
    <property type="match status" value="1"/>
</dbReference>
<dbReference type="FunFam" id="3.30.160.810:FF:000001">
    <property type="entry name" value="50S ribosomal protein L3"/>
    <property type="match status" value="1"/>
</dbReference>
<keyword evidence="3 7" id="KW-0694">RNA-binding</keyword>
<dbReference type="InterPro" id="IPR000597">
    <property type="entry name" value="Ribosomal_uL3"/>
</dbReference>
<dbReference type="Pfam" id="PF00297">
    <property type="entry name" value="Ribosomal_L3"/>
    <property type="match status" value="1"/>
</dbReference>
<evidence type="ECO:0000313" key="10">
    <source>
        <dbReference type="EMBL" id="SFL91645.1"/>
    </source>
</evidence>
<dbReference type="PROSITE" id="PS00474">
    <property type="entry name" value="RIBOSOMAL_L3"/>
    <property type="match status" value="1"/>
</dbReference>
<dbReference type="InterPro" id="IPR019927">
    <property type="entry name" value="Ribosomal_uL3_bac/org-type"/>
</dbReference>
<sequence>MAKAILGKKLGMTQYFKDNGELVPVTVVEAGPCVVTQIKTTEKDGYDAVQLGFGEIKKHRLNKPQLGQFERRDLEPKKHLKEFKGLDLELSEGSEVKADIFAAGELVNVTGISKGKGFAGNIKRWNHNSGPNTHGSHFHRAPGSIGAVDARRVFKGFKLPGRMGSDKVTEKNLEIVKVDLDRNLLLIAGPVPGAKKAILEIKSANN</sequence>
<dbReference type="GO" id="GO:0003735">
    <property type="term" value="F:structural constituent of ribosome"/>
    <property type="evidence" value="ECO:0007669"/>
    <property type="project" value="UniProtKB-UniRule"/>
</dbReference>
<evidence type="ECO:0000256" key="5">
    <source>
        <dbReference type="ARBA" id="ARBA00023274"/>
    </source>
</evidence>
<comment type="similarity">
    <text evidence="1 7 8">Belongs to the universal ribosomal protein uL3 family.</text>
</comment>
<dbReference type="PANTHER" id="PTHR11229:SF16">
    <property type="entry name" value="LARGE RIBOSOMAL SUBUNIT PROTEIN UL3C"/>
    <property type="match status" value="1"/>
</dbReference>
<evidence type="ECO:0000256" key="7">
    <source>
        <dbReference type="HAMAP-Rule" id="MF_01325"/>
    </source>
</evidence>
<evidence type="ECO:0000256" key="8">
    <source>
        <dbReference type="RuleBase" id="RU003905"/>
    </source>
</evidence>
<evidence type="ECO:0000256" key="9">
    <source>
        <dbReference type="RuleBase" id="RU003906"/>
    </source>
</evidence>
<dbReference type="GO" id="GO:0019843">
    <property type="term" value="F:rRNA binding"/>
    <property type="evidence" value="ECO:0007669"/>
    <property type="project" value="UniProtKB-UniRule"/>
</dbReference>
<comment type="function">
    <text evidence="7 9">One of the primary rRNA binding proteins, it binds directly near the 3'-end of the 23S rRNA, where it nucleates assembly of the 50S subunit.</text>
</comment>
<dbReference type="NCBIfam" id="TIGR03625">
    <property type="entry name" value="L3_bact"/>
    <property type="match status" value="1"/>
</dbReference>
<accession>A0A1I4LKY5</accession>
<keyword evidence="11" id="KW-1185">Reference proteome</keyword>
<dbReference type="Proteomes" id="UP000199006">
    <property type="component" value="Unassembled WGS sequence"/>
</dbReference>
<evidence type="ECO:0000313" key="11">
    <source>
        <dbReference type="Proteomes" id="UP000199006"/>
    </source>
</evidence>
<dbReference type="InterPro" id="IPR009000">
    <property type="entry name" value="Transl_B-barrel_sf"/>
</dbReference>
<gene>
    <name evidence="7" type="primary">rplC</name>
    <name evidence="10" type="ORF">SAMN02983006_02355</name>
</gene>
<dbReference type="Gene3D" id="2.40.30.10">
    <property type="entry name" value="Translation factors"/>
    <property type="match status" value="1"/>
</dbReference>
<keyword evidence="4 7" id="KW-0689">Ribosomal protein</keyword>
<dbReference type="HAMAP" id="MF_01325_B">
    <property type="entry name" value="Ribosomal_uL3_B"/>
    <property type="match status" value="1"/>
</dbReference>
<evidence type="ECO:0000256" key="2">
    <source>
        <dbReference type="ARBA" id="ARBA00022730"/>
    </source>
</evidence>
<keyword evidence="2 7" id="KW-0699">rRNA-binding</keyword>
<organism evidence="10 11">
    <name type="scientific">Halanaerobium salsuginis</name>
    <dbReference type="NCBI Taxonomy" id="29563"/>
    <lineage>
        <taxon>Bacteria</taxon>
        <taxon>Bacillati</taxon>
        <taxon>Bacillota</taxon>
        <taxon>Clostridia</taxon>
        <taxon>Halanaerobiales</taxon>
        <taxon>Halanaerobiaceae</taxon>
        <taxon>Halanaerobium</taxon>
    </lineage>
</organism>
<dbReference type="InterPro" id="IPR019926">
    <property type="entry name" value="Ribosomal_uL3_CS"/>
</dbReference>
<reference evidence="10 11" key="1">
    <citation type="submission" date="2016-10" db="EMBL/GenBank/DDBJ databases">
        <authorList>
            <person name="de Groot N.N."/>
        </authorList>
    </citation>
    <scope>NUCLEOTIDE SEQUENCE [LARGE SCALE GENOMIC DNA]</scope>
    <source>
        <strain evidence="10 11">ATCC 51327</strain>
    </source>
</reference>
<dbReference type="AlphaFoldDB" id="A0A1I4LKY5"/>
<evidence type="ECO:0000256" key="1">
    <source>
        <dbReference type="ARBA" id="ARBA00006540"/>
    </source>
</evidence>